<reference evidence="2" key="1">
    <citation type="submission" date="2023-05" db="EMBL/GenBank/DDBJ databases">
        <title>Genome and transcriptome analyses reveal genes involved in the formation of fine ridges on petal epidermal cells in Hibiscus trionum.</title>
        <authorList>
            <person name="Koshimizu S."/>
            <person name="Masuda S."/>
            <person name="Ishii T."/>
            <person name="Shirasu K."/>
            <person name="Hoshino A."/>
            <person name="Arita M."/>
        </authorList>
    </citation>
    <scope>NUCLEOTIDE SEQUENCE</scope>
    <source>
        <strain evidence="2">Hamamatsu line</strain>
    </source>
</reference>
<dbReference type="AlphaFoldDB" id="A0A9W7GV54"/>
<dbReference type="PANTHER" id="PTHR10621:SF61">
    <property type="entry name" value="UBIQUITIN FAMILY PROTEIN"/>
    <property type="match status" value="1"/>
</dbReference>
<dbReference type="GO" id="GO:0005829">
    <property type="term" value="C:cytosol"/>
    <property type="evidence" value="ECO:0007669"/>
    <property type="project" value="TreeGrafter"/>
</dbReference>
<dbReference type="OrthoDB" id="1916003at2759"/>
<name>A0A9W7GV54_HIBTR</name>
<organism evidence="2 3">
    <name type="scientific">Hibiscus trionum</name>
    <name type="common">Flower of an hour</name>
    <dbReference type="NCBI Taxonomy" id="183268"/>
    <lineage>
        <taxon>Eukaryota</taxon>
        <taxon>Viridiplantae</taxon>
        <taxon>Streptophyta</taxon>
        <taxon>Embryophyta</taxon>
        <taxon>Tracheophyta</taxon>
        <taxon>Spermatophyta</taxon>
        <taxon>Magnoliopsida</taxon>
        <taxon>eudicotyledons</taxon>
        <taxon>Gunneridae</taxon>
        <taxon>Pentapetalae</taxon>
        <taxon>rosids</taxon>
        <taxon>malvids</taxon>
        <taxon>Malvales</taxon>
        <taxon>Malvaceae</taxon>
        <taxon>Malvoideae</taxon>
        <taxon>Hibiscus</taxon>
    </lineage>
</organism>
<sequence length="100" mass="11201">MKVVVEILTGNLFCVQVNDDATINDLKKEIETRENLASDRMILIADHENRNKLITKEDDGASLVDCGVEDGSHIYLFFSPLNTESSYQHVFTSPESLLGQ</sequence>
<gene>
    <name evidence="2" type="ORF">HRI_000288000</name>
</gene>
<dbReference type="Gene3D" id="3.10.20.90">
    <property type="entry name" value="Phosphatidylinositol 3-kinase Catalytic Subunit, Chain A, domain 1"/>
    <property type="match status" value="1"/>
</dbReference>
<dbReference type="PANTHER" id="PTHR10621">
    <property type="entry name" value="UV EXCISION REPAIR PROTEIN RAD23"/>
    <property type="match status" value="1"/>
</dbReference>
<dbReference type="EMBL" id="BSYR01000004">
    <property type="protein sequence ID" value="GMI66187.1"/>
    <property type="molecule type" value="Genomic_DNA"/>
</dbReference>
<evidence type="ECO:0000313" key="3">
    <source>
        <dbReference type="Proteomes" id="UP001165190"/>
    </source>
</evidence>
<dbReference type="GO" id="GO:0043130">
    <property type="term" value="F:ubiquitin binding"/>
    <property type="evidence" value="ECO:0007669"/>
    <property type="project" value="TreeGrafter"/>
</dbReference>
<dbReference type="Pfam" id="PF00240">
    <property type="entry name" value="ubiquitin"/>
    <property type="match status" value="1"/>
</dbReference>
<dbReference type="SUPFAM" id="SSF54236">
    <property type="entry name" value="Ubiquitin-like"/>
    <property type="match status" value="1"/>
</dbReference>
<accession>A0A9W7GV54</accession>
<feature type="domain" description="Ubiquitin-like" evidence="1">
    <location>
        <begin position="1"/>
        <end position="76"/>
    </location>
</feature>
<dbReference type="PROSITE" id="PS50053">
    <property type="entry name" value="UBIQUITIN_2"/>
    <property type="match status" value="1"/>
</dbReference>
<dbReference type="GO" id="GO:0031593">
    <property type="term" value="F:polyubiquitin modification-dependent protein binding"/>
    <property type="evidence" value="ECO:0007669"/>
    <property type="project" value="TreeGrafter"/>
</dbReference>
<dbReference type="GO" id="GO:0043161">
    <property type="term" value="P:proteasome-mediated ubiquitin-dependent protein catabolic process"/>
    <property type="evidence" value="ECO:0007669"/>
    <property type="project" value="TreeGrafter"/>
</dbReference>
<dbReference type="InterPro" id="IPR029071">
    <property type="entry name" value="Ubiquitin-like_domsf"/>
</dbReference>
<evidence type="ECO:0000259" key="1">
    <source>
        <dbReference type="PROSITE" id="PS50053"/>
    </source>
</evidence>
<evidence type="ECO:0000313" key="2">
    <source>
        <dbReference type="EMBL" id="GMI66187.1"/>
    </source>
</evidence>
<proteinExistence type="predicted"/>
<keyword evidence="3" id="KW-1185">Reference proteome</keyword>
<dbReference type="Proteomes" id="UP001165190">
    <property type="component" value="Unassembled WGS sequence"/>
</dbReference>
<dbReference type="CDD" id="cd17039">
    <property type="entry name" value="Ubl_ubiquitin_like"/>
    <property type="match status" value="1"/>
</dbReference>
<comment type="caution">
    <text evidence="2">The sequence shown here is derived from an EMBL/GenBank/DDBJ whole genome shotgun (WGS) entry which is preliminary data.</text>
</comment>
<dbReference type="InterPro" id="IPR000626">
    <property type="entry name" value="Ubiquitin-like_dom"/>
</dbReference>
<protein>
    <recommendedName>
        <fullName evidence="1">Ubiquitin-like domain-containing protein</fullName>
    </recommendedName>
</protein>
<dbReference type="GO" id="GO:0070628">
    <property type="term" value="F:proteasome binding"/>
    <property type="evidence" value="ECO:0007669"/>
    <property type="project" value="TreeGrafter"/>
</dbReference>
<dbReference type="GO" id="GO:0005654">
    <property type="term" value="C:nucleoplasm"/>
    <property type="evidence" value="ECO:0007669"/>
    <property type="project" value="TreeGrafter"/>
</dbReference>